<evidence type="ECO:0000256" key="1">
    <source>
        <dbReference type="SAM" id="Phobius"/>
    </source>
</evidence>
<accession>A0AA38HEC3</accession>
<evidence type="ECO:0000313" key="2">
    <source>
        <dbReference type="EMBL" id="KAI9639078.1"/>
    </source>
</evidence>
<proteinExistence type="predicted"/>
<name>A0AA38HEC3_9TREE</name>
<dbReference type="Proteomes" id="UP001164286">
    <property type="component" value="Unassembled WGS sequence"/>
</dbReference>
<dbReference type="GeneID" id="77729758"/>
<comment type="caution">
    <text evidence="2">The sequence shown here is derived from an EMBL/GenBank/DDBJ whole genome shotgun (WGS) entry which is preliminary data.</text>
</comment>
<dbReference type="RefSeq" id="XP_052948855.1">
    <property type="nucleotide sequence ID" value="XM_053090553.1"/>
</dbReference>
<feature type="transmembrane region" description="Helical" evidence="1">
    <location>
        <begin position="31"/>
        <end position="49"/>
    </location>
</feature>
<dbReference type="EMBL" id="JAKWFO010000001">
    <property type="protein sequence ID" value="KAI9639078.1"/>
    <property type="molecule type" value="Genomic_DNA"/>
</dbReference>
<sequence>MRREEVVGVVGTAPARRSGGLRTGTDMSSRLMGFLLGFASASSIGLYYFQGVTETASSQLLESVEKLQRGAGKISSHLERLQAVEKEMASLKAGMAARDDVGKVRGEMRKLHEGLHLEMLDLRAHVWGVEQDLGKVVKQDSINI</sequence>
<gene>
    <name evidence="2" type="ORF">MKK02DRAFT_39355</name>
</gene>
<reference evidence="2" key="1">
    <citation type="journal article" date="2022" name="G3 (Bethesda)">
        <title>High quality genome of the basidiomycete yeast Dioszegia hungarica PDD-24b-2 isolated from cloud water.</title>
        <authorList>
            <person name="Jarrige D."/>
            <person name="Haridas S."/>
            <person name="Bleykasten-Grosshans C."/>
            <person name="Joly M."/>
            <person name="Nadalig T."/>
            <person name="Sancelme M."/>
            <person name="Vuilleumier S."/>
            <person name="Grigoriev I.V."/>
            <person name="Amato P."/>
            <person name="Bringel F."/>
        </authorList>
    </citation>
    <scope>NUCLEOTIDE SEQUENCE</scope>
    <source>
        <strain evidence="2">PDD-24b-2</strain>
    </source>
</reference>
<dbReference type="PANTHER" id="PTHR37849">
    <property type="entry name" value="YALI0E11605P"/>
    <property type="match status" value="1"/>
</dbReference>
<dbReference type="PANTHER" id="PTHR37849:SF1">
    <property type="entry name" value="YALI0E11605P"/>
    <property type="match status" value="1"/>
</dbReference>
<protein>
    <submittedName>
        <fullName evidence="2">Uncharacterized protein</fullName>
    </submittedName>
</protein>
<keyword evidence="1" id="KW-1133">Transmembrane helix</keyword>
<evidence type="ECO:0000313" key="3">
    <source>
        <dbReference type="Proteomes" id="UP001164286"/>
    </source>
</evidence>
<keyword evidence="1" id="KW-0812">Transmembrane</keyword>
<keyword evidence="1" id="KW-0472">Membrane</keyword>
<dbReference type="AlphaFoldDB" id="A0AA38HEC3"/>
<keyword evidence="3" id="KW-1185">Reference proteome</keyword>
<organism evidence="2 3">
    <name type="scientific">Dioszegia hungarica</name>
    <dbReference type="NCBI Taxonomy" id="4972"/>
    <lineage>
        <taxon>Eukaryota</taxon>
        <taxon>Fungi</taxon>
        <taxon>Dikarya</taxon>
        <taxon>Basidiomycota</taxon>
        <taxon>Agaricomycotina</taxon>
        <taxon>Tremellomycetes</taxon>
        <taxon>Tremellales</taxon>
        <taxon>Bulleribasidiaceae</taxon>
        <taxon>Dioszegia</taxon>
    </lineage>
</organism>